<proteinExistence type="predicted"/>
<feature type="domain" description="Zn(2)-C6 fungal-type" evidence="8">
    <location>
        <begin position="11"/>
        <end position="47"/>
    </location>
</feature>
<keyword evidence="2" id="KW-0479">Metal-binding</keyword>
<dbReference type="CDD" id="cd00067">
    <property type="entry name" value="GAL4"/>
    <property type="match status" value="1"/>
</dbReference>
<dbReference type="AlphaFoldDB" id="A0A0F8VBW0"/>
<evidence type="ECO:0000256" key="1">
    <source>
        <dbReference type="ARBA" id="ARBA00004123"/>
    </source>
</evidence>
<evidence type="ECO:0000256" key="3">
    <source>
        <dbReference type="ARBA" id="ARBA00023015"/>
    </source>
</evidence>
<evidence type="ECO:0000313" key="10">
    <source>
        <dbReference type="Proteomes" id="UP000034947"/>
    </source>
</evidence>
<feature type="region of interest" description="Disordered" evidence="7">
    <location>
        <begin position="56"/>
        <end position="81"/>
    </location>
</feature>
<evidence type="ECO:0000313" key="9">
    <source>
        <dbReference type="EMBL" id="KKK20546.1"/>
    </source>
</evidence>
<dbReference type="OrthoDB" id="5958943at2759"/>
<dbReference type="Gene3D" id="4.10.240.10">
    <property type="entry name" value="Zn(2)-C6 fungal-type DNA-binding domain"/>
    <property type="match status" value="1"/>
</dbReference>
<dbReference type="SMART" id="SM00066">
    <property type="entry name" value="GAL4"/>
    <property type="match status" value="1"/>
</dbReference>
<dbReference type="PROSITE" id="PS50048">
    <property type="entry name" value="ZN2_CY6_FUNGAL_2"/>
    <property type="match status" value="1"/>
</dbReference>
<dbReference type="GO" id="GO:0000981">
    <property type="term" value="F:DNA-binding transcription factor activity, RNA polymerase II-specific"/>
    <property type="evidence" value="ECO:0007669"/>
    <property type="project" value="InterPro"/>
</dbReference>
<evidence type="ECO:0000259" key="8">
    <source>
        <dbReference type="PROSITE" id="PS50048"/>
    </source>
</evidence>
<organism evidence="9 10">
    <name type="scientific">Aspergillus ochraceoroseus</name>
    <dbReference type="NCBI Taxonomy" id="138278"/>
    <lineage>
        <taxon>Eukaryota</taxon>
        <taxon>Fungi</taxon>
        <taxon>Dikarya</taxon>
        <taxon>Ascomycota</taxon>
        <taxon>Pezizomycotina</taxon>
        <taxon>Eurotiomycetes</taxon>
        <taxon>Eurotiomycetidae</taxon>
        <taxon>Eurotiales</taxon>
        <taxon>Aspergillaceae</taxon>
        <taxon>Aspergillus</taxon>
        <taxon>Aspergillus subgen. Nidulantes</taxon>
    </lineage>
</organism>
<dbReference type="GO" id="GO:0003677">
    <property type="term" value="F:DNA binding"/>
    <property type="evidence" value="ECO:0007669"/>
    <property type="project" value="UniProtKB-KW"/>
</dbReference>
<gene>
    <name evidence="9" type="ORF">AOCH_002601</name>
</gene>
<keyword evidence="6" id="KW-0539">Nucleus</keyword>
<comment type="subcellular location">
    <subcellularLocation>
        <location evidence="1">Nucleus</location>
    </subcellularLocation>
</comment>
<dbReference type="VEuPathDB" id="FungiDB:P175DRAFT_0515863"/>
<keyword evidence="3" id="KW-0805">Transcription regulation</keyword>
<dbReference type="PANTHER" id="PTHR46910:SF3">
    <property type="entry name" value="HALOTOLERANCE PROTEIN 9-RELATED"/>
    <property type="match status" value="1"/>
</dbReference>
<evidence type="ECO:0000256" key="6">
    <source>
        <dbReference type="ARBA" id="ARBA00023242"/>
    </source>
</evidence>
<dbReference type="InterPro" id="IPR036864">
    <property type="entry name" value="Zn2-C6_fun-type_DNA-bd_sf"/>
</dbReference>
<keyword evidence="4" id="KW-0238">DNA-binding</keyword>
<dbReference type="Pfam" id="PF00172">
    <property type="entry name" value="Zn_clus"/>
    <property type="match status" value="1"/>
</dbReference>
<dbReference type="GO" id="GO:0005634">
    <property type="term" value="C:nucleus"/>
    <property type="evidence" value="ECO:0007669"/>
    <property type="project" value="UniProtKB-SubCell"/>
</dbReference>
<dbReference type="EMBL" id="JYKN01001421">
    <property type="protein sequence ID" value="KKK20546.1"/>
    <property type="molecule type" value="Genomic_DNA"/>
</dbReference>
<dbReference type="Proteomes" id="UP000034947">
    <property type="component" value="Unassembled WGS sequence"/>
</dbReference>
<dbReference type="GO" id="GO:0008270">
    <property type="term" value="F:zinc ion binding"/>
    <property type="evidence" value="ECO:0007669"/>
    <property type="project" value="InterPro"/>
</dbReference>
<protein>
    <recommendedName>
        <fullName evidence="8">Zn(2)-C6 fungal-type domain-containing protein</fullName>
    </recommendedName>
</protein>
<evidence type="ECO:0000256" key="4">
    <source>
        <dbReference type="ARBA" id="ARBA00023125"/>
    </source>
</evidence>
<comment type="caution">
    <text evidence="9">The sequence shown here is derived from an EMBL/GenBank/DDBJ whole genome shotgun (WGS) entry which is preliminary data.</text>
</comment>
<name>A0A0F8VBW0_9EURO</name>
<evidence type="ECO:0000256" key="7">
    <source>
        <dbReference type="SAM" id="MobiDB-lite"/>
    </source>
</evidence>
<dbReference type="InterPro" id="IPR001138">
    <property type="entry name" value="Zn2Cys6_DnaBD"/>
</dbReference>
<dbReference type="SUPFAM" id="SSF57701">
    <property type="entry name" value="Zn2/Cys6 DNA-binding domain"/>
    <property type="match status" value="1"/>
</dbReference>
<accession>A0A0F8VBW0</accession>
<dbReference type="PROSITE" id="PS00463">
    <property type="entry name" value="ZN2_CY6_FUNGAL_1"/>
    <property type="match status" value="1"/>
</dbReference>
<sequence length="862" mass="97827">MEPSRRRQHHSCDQCRKGKRACDSPIIRDSGFSSCSNCKRWKKRCTFDWLSLKKTEPKKHRRTKEARSTSSPQEHDEVTSLPQENLDNLGAGITPTEPSDLPLPWPLTQTGAVAELLLGSDPDGDQFGISAQNPNTLDTLQSHGGIQDFGESLWRLDDKQSLSNLLPACWSNATEMCQILEEHSPGLTESHPSSAGSPEILDRNNGLFQSPSEPKQAYMPRSSNQIDFCILSDKTADKYVRLTMTQNLIRIYHDSMENALSCWLTERNCPYSNLASHLLSGERNEWGPNWTNRIYDRVCQLDRASSSLRSRSLSITENMTAARVLHVSIMAFASQWAQHSQEPSDDSLLAPIAPSERSMRESLWNQARHALEKAAGIPSFRIIFANILFFFTQRPLDNRQDIELDELLDNDCAPLFLEKALRQLVTFRYKVTRLQRTLENRNTPARDLTQGRLVDRSDVQYAGETPPEPPRANPILVSYESSHTFNLLFWLGVMLDTQAAVMYQRPLVISDSDSQITSVSPRMFHMAADDESRVDLDGWNIQPNGTPPETRDLWGDLFLHRSAAAAHQGFDTNVPGWPYSYKEAAEILSDAAPVKVLLFRRITKLQTLVYRGAGPECLEEVVQNSLLVYRHWNSTYRRFILDCMDHHSQLPPRIQSWYVVLAAHWHLGGMLLADGIESIDRARISSDSHRESRESMDLISALRRDNAAGIAALAQCSLHSQESVIQRRPGFHDSLNETAFLTEPFTVLLIHAFTKAGYILIDNMCLSQRFVHCKLDGSFEQLRQNCEFCIRSLWCLGKHSDMASLMARNLSRNLDSKLQQHWRGYPATYPEHFRGNRGLSSAFDSVYGLSDARLRMDDYSCP</sequence>
<keyword evidence="5" id="KW-0804">Transcription</keyword>
<dbReference type="PANTHER" id="PTHR46910">
    <property type="entry name" value="TRANSCRIPTION FACTOR PDR1"/>
    <property type="match status" value="1"/>
</dbReference>
<keyword evidence="10" id="KW-1185">Reference proteome</keyword>
<dbReference type="InterPro" id="IPR050987">
    <property type="entry name" value="AtrR-like"/>
</dbReference>
<evidence type="ECO:0000256" key="2">
    <source>
        <dbReference type="ARBA" id="ARBA00022723"/>
    </source>
</evidence>
<reference evidence="9 10" key="1">
    <citation type="submission" date="2015-02" db="EMBL/GenBank/DDBJ databases">
        <title>Draft Genome Sequences of Two Closely-Related Aflatoxigenic Aspergillus Species Obtained from the Cote d'Ivoire.</title>
        <authorList>
            <person name="Moore G.G."/>
            <person name="Beltz S.B."/>
            <person name="Mack B.M."/>
        </authorList>
    </citation>
    <scope>NUCLEOTIDE SEQUENCE [LARGE SCALE GENOMIC DNA]</scope>
    <source>
        <strain evidence="9 10">SRRC1432</strain>
    </source>
</reference>
<evidence type="ECO:0000256" key="5">
    <source>
        <dbReference type="ARBA" id="ARBA00023163"/>
    </source>
</evidence>